<accession>A0A6B0UV29</accession>
<evidence type="ECO:0000256" key="1">
    <source>
        <dbReference type="SAM" id="SignalP"/>
    </source>
</evidence>
<evidence type="ECO:0000313" key="2">
    <source>
        <dbReference type="EMBL" id="MXU93476.1"/>
    </source>
</evidence>
<feature type="signal peptide" evidence="1">
    <location>
        <begin position="1"/>
        <end position="27"/>
    </location>
</feature>
<proteinExistence type="predicted"/>
<keyword evidence="1" id="KW-0732">Signal</keyword>
<reference evidence="2" key="1">
    <citation type="submission" date="2019-12" db="EMBL/GenBank/DDBJ databases">
        <title>An insight into the sialome of adult female Ixodes ricinus ticks feeding for 6 days.</title>
        <authorList>
            <person name="Perner J."/>
            <person name="Ribeiro J.M.C."/>
        </authorList>
    </citation>
    <scope>NUCLEOTIDE SEQUENCE</scope>
    <source>
        <strain evidence="2">Semi-engorged</strain>
        <tissue evidence="2">Salivary glands</tissue>
    </source>
</reference>
<feature type="chain" id="PRO_5025400981" evidence="1">
    <location>
        <begin position="28"/>
        <end position="146"/>
    </location>
</feature>
<dbReference type="AlphaFoldDB" id="A0A6B0UV29"/>
<sequence>MKPFGAIATRNLIVLCALYPLNVCARGINFLGRCKWTSVQSTIQVVFPWPFSMKDCGMLLRIIFLGSHTTTVIRTFFRDPSMAFTIFPAVDTETEKIRARCPRRSPRRSLMRQRSSWSLTDNFPALAPMALTAPAKLVNTEPVKPV</sequence>
<name>A0A6B0UV29_IXORI</name>
<dbReference type="EMBL" id="GIFC01011393">
    <property type="protein sequence ID" value="MXU93476.1"/>
    <property type="molecule type" value="Transcribed_RNA"/>
</dbReference>
<protein>
    <submittedName>
        <fullName evidence="2">Putative secreted protein</fullName>
    </submittedName>
</protein>
<organism evidence="2">
    <name type="scientific">Ixodes ricinus</name>
    <name type="common">Common tick</name>
    <name type="synonym">Acarus ricinus</name>
    <dbReference type="NCBI Taxonomy" id="34613"/>
    <lineage>
        <taxon>Eukaryota</taxon>
        <taxon>Metazoa</taxon>
        <taxon>Ecdysozoa</taxon>
        <taxon>Arthropoda</taxon>
        <taxon>Chelicerata</taxon>
        <taxon>Arachnida</taxon>
        <taxon>Acari</taxon>
        <taxon>Parasitiformes</taxon>
        <taxon>Ixodida</taxon>
        <taxon>Ixodoidea</taxon>
        <taxon>Ixodidae</taxon>
        <taxon>Ixodinae</taxon>
        <taxon>Ixodes</taxon>
    </lineage>
</organism>